<evidence type="ECO:0000256" key="1">
    <source>
        <dbReference type="ARBA" id="ARBA00022561"/>
    </source>
</evidence>
<keyword evidence="3" id="KW-0946">Virion</keyword>
<dbReference type="SMR" id="V5Q8X6"/>
<comment type="similarity">
    <text evidence="3">Belongs to the lambda phage major capsid protein family.</text>
</comment>
<keyword evidence="5" id="KW-1185">Reference proteome</keyword>
<keyword evidence="1 3" id="KW-0167">Capsid protein</keyword>
<sequence length="341" mass="38476">MDLFSTAELRKVIVDSRAPVQYFLNRLYKEQINFTTEEIMFDELKLGRRMAPFVAPNVQGRVLKRSGFYTKSFRPAYVKPKDAVTPGRMLRRLAGEALTGDMTPGQRWRAVVAAYQLDQRNQIYRRWEWLGAQAALYGQVTISGEDYPTVTIDFGRAANHTVILTGTALWTDQTNSDPDDDLEEWAARVHDAEGFVVTRVTMGRLAWKAFKKHPVIKELLETRRGSKSEAETGPGLGESVEFKGQIGSFNIYVYNDVYEDETGTMQPMMDPRDVLLEAEAGFDGVRAFGAIMDADADLQALDIFPKMWKNPDPSVIYLMSQSAPLMIPSRPNCTLRARVVA</sequence>
<dbReference type="InterPro" id="IPR005564">
    <property type="entry name" value="Major_capsid_GpE"/>
</dbReference>
<dbReference type="EMBL" id="KF626668">
    <property type="protein sequence ID" value="AHB12256.1"/>
    <property type="molecule type" value="Genomic_DNA"/>
</dbReference>
<dbReference type="Proteomes" id="UP000018624">
    <property type="component" value="Segment"/>
</dbReference>
<dbReference type="Gene3D" id="3.30.1930.10">
    <property type="entry name" value="capsid protein of prophage domain"/>
    <property type="match status" value="1"/>
</dbReference>
<proteinExistence type="inferred from homology"/>
<evidence type="ECO:0000256" key="2">
    <source>
        <dbReference type="ARBA" id="ARBA00023200"/>
    </source>
</evidence>
<dbReference type="Pfam" id="PF03864">
    <property type="entry name" value="Phage_cap_E"/>
    <property type="match status" value="1"/>
</dbReference>
<dbReference type="GO" id="GO:0030430">
    <property type="term" value="C:host cell cytoplasm"/>
    <property type="evidence" value="ECO:0007669"/>
    <property type="project" value="UniProtKB-SubCell"/>
</dbReference>
<organism evidence="4 5">
    <name type="scientific">Xylella phage Salvo</name>
    <dbReference type="NCBI Taxonomy" id="1415147"/>
    <lineage>
        <taxon>Viruses</taxon>
        <taxon>Duplodnaviria</taxon>
        <taxon>Heunggongvirae</taxon>
        <taxon>Uroviricota</taxon>
        <taxon>Caudoviricetes</taxon>
        <taxon>Casjensviridae</taxon>
        <taxon>Salvovirus</taxon>
        <taxon>Salvovirus salvo</taxon>
    </lineage>
</organism>
<keyword evidence="3" id="KW-0426">Late protein</keyword>
<name>V5Q8X6_9CAUD</name>
<comment type="function">
    <text evidence="3">Assembles to form an icosahedral capsid. The assembly is primed by the interaction between capsid assembly protease and portal dodecamer, and major capsid proteins assemble cooperatively to form the procapsid with the help of capsid scaffolding protein. Major capsid protein forms hexons and pentons of the icosahedron. Viral genomic DNA is packaged into the procapsid through the portal vertex. The packaging triggers a dramatic reconfiguration of the capsid shell.</text>
</comment>
<comment type="subunit">
    <text evidence="3">Homomultimer.</text>
</comment>
<keyword evidence="2 3" id="KW-1035">Host cytoplasm</keyword>
<evidence type="ECO:0000313" key="5">
    <source>
        <dbReference type="Proteomes" id="UP000018624"/>
    </source>
</evidence>
<accession>V5Q8X6</accession>
<comment type="subcellular location">
    <subcellularLocation>
        <location evidence="3">Virion</location>
    </subcellularLocation>
    <subcellularLocation>
        <location evidence="3">Host cytoplasm</location>
    </subcellularLocation>
    <text evidence="3">Forms the capsid icosahedric shell.</text>
</comment>
<gene>
    <name evidence="4" type="ORF">Salvo_56</name>
</gene>
<evidence type="ECO:0000256" key="3">
    <source>
        <dbReference type="HAMAP-Rule" id="MF_04133"/>
    </source>
</evidence>
<dbReference type="HAMAP" id="MF_04133">
    <property type="entry name" value="CAPSID_LAMBDA"/>
    <property type="match status" value="1"/>
</dbReference>
<dbReference type="Gene3D" id="3.15.30.10">
    <property type="entry name" value="putative capsid protein of prophage domain like"/>
    <property type="match status" value="1"/>
</dbReference>
<dbReference type="GO" id="GO:0019028">
    <property type="term" value="C:viral capsid"/>
    <property type="evidence" value="ECO:0007669"/>
    <property type="project" value="UniProtKB-UniRule"/>
</dbReference>
<reference evidence="4 5" key="1">
    <citation type="journal article" date="2014" name="J. Bacteriol.">
        <title>Characterization of novel virulent broad-host-range phages of Xylella fastidiosa and Xanthomonas.</title>
        <authorList>
            <person name="Ahern S.J."/>
            <person name="Das M."/>
            <person name="Bhowmick T.S."/>
            <person name="Young R."/>
            <person name="Gonzalez C.F."/>
        </authorList>
    </citation>
    <scope>NUCLEOTIDE SEQUENCE [LARGE SCALE GENOMIC DNA]</scope>
</reference>
<protein>
    <recommendedName>
        <fullName evidence="3">Major capsid protein</fullName>
    </recommendedName>
    <alternativeName>
        <fullName evidence="3">Major head protein</fullName>
    </alternativeName>
</protein>
<dbReference type="OrthoDB" id="3208at10239"/>
<evidence type="ECO:0000313" key="4">
    <source>
        <dbReference type="EMBL" id="AHB12256.1"/>
    </source>
</evidence>